<dbReference type="CDD" id="cd16144">
    <property type="entry name" value="ARS_like"/>
    <property type="match status" value="1"/>
</dbReference>
<dbReference type="AlphaFoldDB" id="A0A5C6ATV8"/>
<feature type="chain" id="PRO_5022800006" evidence="7">
    <location>
        <begin position="23"/>
        <end position="653"/>
    </location>
</feature>
<feature type="signal peptide" evidence="7">
    <location>
        <begin position="1"/>
        <end position="22"/>
    </location>
</feature>
<proteinExistence type="inferred from homology"/>
<name>A0A5C6ATV8_9BACT</name>
<evidence type="ECO:0000256" key="1">
    <source>
        <dbReference type="ARBA" id="ARBA00001913"/>
    </source>
</evidence>
<gene>
    <name evidence="9" type="primary">atsA_15</name>
    <name evidence="9" type="ORF">Pla100_13190</name>
</gene>
<dbReference type="InterPro" id="IPR017850">
    <property type="entry name" value="Alkaline_phosphatase_core_sf"/>
</dbReference>
<dbReference type="InterPro" id="IPR050738">
    <property type="entry name" value="Sulfatase"/>
</dbReference>
<accession>A0A5C6ATV8</accession>
<evidence type="ECO:0000256" key="4">
    <source>
        <dbReference type="ARBA" id="ARBA00022729"/>
    </source>
</evidence>
<feature type="domain" description="Sulfatase N-terminal" evidence="8">
    <location>
        <begin position="25"/>
        <end position="395"/>
    </location>
</feature>
<evidence type="ECO:0000259" key="8">
    <source>
        <dbReference type="Pfam" id="PF00884"/>
    </source>
</evidence>
<evidence type="ECO:0000313" key="9">
    <source>
        <dbReference type="EMBL" id="TWU01584.1"/>
    </source>
</evidence>
<comment type="similarity">
    <text evidence="2">Belongs to the sulfatase family.</text>
</comment>
<comment type="caution">
    <text evidence="9">The sequence shown here is derived from an EMBL/GenBank/DDBJ whole genome shotgun (WGS) entry which is preliminary data.</text>
</comment>
<protein>
    <submittedName>
        <fullName evidence="9">Arylsulfatase</fullName>
        <ecNumber evidence="9">3.1.6.1</ecNumber>
    </submittedName>
</protein>
<dbReference type="RefSeq" id="WP_146576859.1">
    <property type="nucleotide sequence ID" value="NZ_SJPM01000002.1"/>
</dbReference>
<keyword evidence="6" id="KW-0106">Calcium</keyword>
<dbReference type="PANTHER" id="PTHR42693:SF42">
    <property type="entry name" value="ARYLSULFATASE G"/>
    <property type="match status" value="1"/>
</dbReference>
<dbReference type="GO" id="GO:0046872">
    <property type="term" value="F:metal ion binding"/>
    <property type="evidence" value="ECO:0007669"/>
    <property type="project" value="UniProtKB-KW"/>
</dbReference>
<comment type="cofactor">
    <cofactor evidence="1">
        <name>Ca(2+)</name>
        <dbReference type="ChEBI" id="CHEBI:29108"/>
    </cofactor>
</comment>
<evidence type="ECO:0000256" key="7">
    <source>
        <dbReference type="SAM" id="SignalP"/>
    </source>
</evidence>
<evidence type="ECO:0000256" key="3">
    <source>
        <dbReference type="ARBA" id="ARBA00022723"/>
    </source>
</evidence>
<dbReference type="SUPFAM" id="SSF53649">
    <property type="entry name" value="Alkaline phosphatase-like"/>
    <property type="match status" value="1"/>
</dbReference>
<dbReference type="Gene3D" id="3.40.720.10">
    <property type="entry name" value="Alkaline Phosphatase, subunit A"/>
    <property type="match status" value="1"/>
</dbReference>
<evidence type="ECO:0000256" key="6">
    <source>
        <dbReference type="ARBA" id="ARBA00022837"/>
    </source>
</evidence>
<evidence type="ECO:0000256" key="2">
    <source>
        <dbReference type="ARBA" id="ARBA00008779"/>
    </source>
</evidence>
<evidence type="ECO:0000313" key="10">
    <source>
        <dbReference type="Proteomes" id="UP000316213"/>
    </source>
</evidence>
<dbReference type="PANTHER" id="PTHR42693">
    <property type="entry name" value="ARYLSULFATASE FAMILY MEMBER"/>
    <property type="match status" value="1"/>
</dbReference>
<dbReference type="InterPro" id="IPR000917">
    <property type="entry name" value="Sulfatase_N"/>
</dbReference>
<keyword evidence="5 9" id="KW-0378">Hydrolase</keyword>
<dbReference type="EMBL" id="SJPM01000002">
    <property type="protein sequence ID" value="TWU01584.1"/>
    <property type="molecule type" value="Genomic_DNA"/>
</dbReference>
<dbReference type="OrthoDB" id="9783154at2"/>
<keyword evidence="4 7" id="KW-0732">Signal</keyword>
<dbReference type="GO" id="GO:0004065">
    <property type="term" value="F:arylsulfatase activity"/>
    <property type="evidence" value="ECO:0007669"/>
    <property type="project" value="UniProtKB-EC"/>
</dbReference>
<evidence type="ECO:0000256" key="5">
    <source>
        <dbReference type="ARBA" id="ARBA00022801"/>
    </source>
</evidence>
<sequence precursor="true">MRPLFLLFNLVACSLLALPAHGERPNVILFLVDDMGWIDSTPYGSQYYETPNIMRLANQSMRFTDAYAVPLCSPTRATILSGQYSARHGVTSASGHLPARSADASRYPEKASPTAKFIYPTSKNFLDPQLIVLPEVLRSAGYRTGHFGKWHMGIAPQHRPDQHGFETTWFCVPDPGPPSYFSPYGVTQEGNAGGRQKVGTITDGPEGEYITDRLTDEAVRFIKTHRNEPFYLNLCQYAVHGPWGHKTSYTETFADKTDPRGKQKNPIMASMLKSVDESLGRVLDTLDELGLTDNTLFVFYSDNGGNTHSRTYDDRKLANVGPGHPQYDAIQDWRKWAGGEPPTNNSPLREGKGRIYEGGQRVPLMVRWPGRVEPGTTSDAVVGPIDLYPTILEATATERPEGHVLDGLSLLPVLEQTGDLNRNALFTWFPHLIPAVSVRAGDYKLIRRWEPHSSYPEVRELYDLSDDIGETNNLASKMPEKVAELEALIDAFIVDTDAVTPLPNPAYQPQAARAALNREPTWGLVPKSCEIEVLDDAIRITGAGRTPFLGTAQVRLSGPLTMRLRTRSSAGGRAKVQWKTIDQEAFPESGQTVEFDLPNGNEWHETKIDVPLEGRSGTVRLYLPANDSVVDVQLIEFAGKSDQTKAWDFAGDR</sequence>
<dbReference type="EC" id="3.1.6.1" evidence="9"/>
<organism evidence="9 10">
    <name type="scientific">Neorhodopirellula pilleata</name>
    <dbReference type="NCBI Taxonomy" id="2714738"/>
    <lineage>
        <taxon>Bacteria</taxon>
        <taxon>Pseudomonadati</taxon>
        <taxon>Planctomycetota</taxon>
        <taxon>Planctomycetia</taxon>
        <taxon>Pirellulales</taxon>
        <taxon>Pirellulaceae</taxon>
        <taxon>Neorhodopirellula</taxon>
    </lineage>
</organism>
<dbReference type="Gene3D" id="3.30.1120.10">
    <property type="match status" value="1"/>
</dbReference>
<keyword evidence="3" id="KW-0479">Metal-binding</keyword>
<keyword evidence="10" id="KW-1185">Reference proteome</keyword>
<reference evidence="9 10" key="1">
    <citation type="submission" date="2019-02" db="EMBL/GenBank/DDBJ databases">
        <title>Deep-cultivation of Planctomycetes and their phenomic and genomic characterization uncovers novel biology.</title>
        <authorList>
            <person name="Wiegand S."/>
            <person name="Jogler M."/>
            <person name="Boedeker C."/>
            <person name="Pinto D."/>
            <person name="Vollmers J."/>
            <person name="Rivas-Marin E."/>
            <person name="Kohn T."/>
            <person name="Peeters S.H."/>
            <person name="Heuer A."/>
            <person name="Rast P."/>
            <person name="Oberbeckmann S."/>
            <person name="Bunk B."/>
            <person name="Jeske O."/>
            <person name="Meyerdierks A."/>
            <person name="Storesund J.E."/>
            <person name="Kallscheuer N."/>
            <person name="Luecker S."/>
            <person name="Lage O.M."/>
            <person name="Pohl T."/>
            <person name="Merkel B.J."/>
            <person name="Hornburger P."/>
            <person name="Mueller R.-W."/>
            <person name="Bruemmer F."/>
            <person name="Labrenz M."/>
            <person name="Spormann A.M."/>
            <person name="Op Den Camp H."/>
            <person name="Overmann J."/>
            <person name="Amann R."/>
            <person name="Jetten M.S.M."/>
            <person name="Mascher T."/>
            <person name="Medema M.H."/>
            <person name="Devos D.P."/>
            <person name="Kaster A.-K."/>
            <person name="Ovreas L."/>
            <person name="Rohde M."/>
            <person name="Galperin M.Y."/>
            <person name="Jogler C."/>
        </authorList>
    </citation>
    <scope>NUCLEOTIDE SEQUENCE [LARGE SCALE GENOMIC DNA]</scope>
    <source>
        <strain evidence="9 10">Pla100</strain>
    </source>
</reference>
<dbReference type="Proteomes" id="UP000316213">
    <property type="component" value="Unassembled WGS sequence"/>
</dbReference>
<dbReference type="Pfam" id="PF00884">
    <property type="entry name" value="Sulfatase"/>
    <property type="match status" value="1"/>
</dbReference>